<keyword evidence="2" id="KW-1185">Reference proteome</keyword>
<reference evidence="2" key="1">
    <citation type="submission" date="2016-11" db="EMBL/GenBank/DDBJ databases">
        <title>Trade-off between light-utilization and light-protection in marine flavobacteria.</title>
        <authorList>
            <person name="Kumagai Y."/>
            <person name="Yoshizawa S."/>
            <person name="Kogure K."/>
        </authorList>
    </citation>
    <scope>NUCLEOTIDE SEQUENCE [LARGE SCALE GENOMIC DNA]</scope>
    <source>
        <strain evidence="2">SG-18</strain>
    </source>
</reference>
<evidence type="ECO:0000313" key="1">
    <source>
        <dbReference type="EMBL" id="PQJ15678.1"/>
    </source>
</evidence>
<dbReference type="AlphaFoldDB" id="A0A2S7T7X8"/>
<sequence>MTLAYNYAFPVFLIKGTYVAHVQGQDGYLGVKEGDTLRIQADGTFHSQSWGSGTYRIANDEITFRTENEAISTSFKRPYFYGSPRIAIFYDLIAEFV</sequence>
<evidence type="ECO:0000313" key="2">
    <source>
        <dbReference type="Proteomes" id="UP000239366"/>
    </source>
</evidence>
<dbReference type="Proteomes" id="UP000239366">
    <property type="component" value="Unassembled WGS sequence"/>
</dbReference>
<dbReference type="EMBL" id="MQVX01000001">
    <property type="protein sequence ID" value="PQJ15678.1"/>
    <property type="molecule type" value="Genomic_DNA"/>
</dbReference>
<protein>
    <submittedName>
        <fullName evidence="1">Uncharacterized protein</fullName>
    </submittedName>
</protein>
<proteinExistence type="predicted"/>
<comment type="caution">
    <text evidence="1">The sequence shown here is derived from an EMBL/GenBank/DDBJ whole genome shotgun (WGS) entry which is preliminary data.</text>
</comment>
<organism evidence="1 2">
    <name type="scientific">Aureicoccus marinus</name>
    <dbReference type="NCBI Taxonomy" id="754435"/>
    <lineage>
        <taxon>Bacteria</taxon>
        <taxon>Pseudomonadati</taxon>
        <taxon>Bacteroidota</taxon>
        <taxon>Flavobacteriia</taxon>
        <taxon>Flavobacteriales</taxon>
        <taxon>Flavobacteriaceae</taxon>
        <taxon>Aureicoccus</taxon>
    </lineage>
</organism>
<accession>A0A2S7T7X8</accession>
<gene>
    <name evidence="1" type="ORF">BST99_08000</name>
</gene>
<name>A0A2S7T7X8_9FLAO</name>